<sequence>MPLCVDAAVEIGRGPSRFKMEPSRRRGGCEQRRRRRSRGPGVRWRRWQRRFWRSGLRTGSPPPHRM</sequence>
<proteinExistence type="predicted"/>
<dbReference type="Gramene" id="PRQ23499">
    <property type="protein sequence ID" value="PRQ23499"/>
    <property type="gene ID" value="RchiOBHm_Chr6g0262051"/>
</dbReference>
<organism evidence="2 3">
    <name type="scientific">Rosa chinensis</name>
    <name type="common">China rose</name>
    <dbReference type="NCBI Taxonomy" id="74649"/>
    <lineage>
        <taxon>Eukaryota</taxon>
        <taxon>Viridiplantae</taxon>
        <taxon>Streptophyta</taxon>
        <taxon>Embryophyta</taxon>
        <taxon>Tracheophyta</taxon>
        <taxon>Spermatophyta</taxon>
        <taxon>Magnoliopsida</taxon>
        <taxon>eudicotyledons</taxon>
        <taxon>Gunneridae</taxon>
        <taxon>Pentapetalae</taxon>
        <taxon>rosids</taxon>
        <taxon>fabids</taxon>
        <taxon>Rosales</taxon>
        <taxon>Rosaceae</taxon>
        <taxon>Rosoideae</taxon>
        <taxon>Rosoideae incertae sedis</taxon>
        <taxon>Rosa</taxon>
    </lineage>
</organism>
<dbReference type="Proteomes" id="UP000238479">
    <property type="component" value="Chromosome 6"/>
</dbReference>
<feature type="compositionally biased region" description="Basic and acidic residues" evidence="1">
    <location>
        <begin position="18"/>
        <end position="31"/>
    </location>
</feature>
<feature type="compositionally biased region" description="Basic residues" evidence="1">
    <location>
        <begin position="32"/>
        <end position="41"/>
    </location>
</feature>
<comment type="caution">
    <text evidence="2">The sequence shown here is derived from an EMBL/GenBank/DDBJ whole genome shotgun (WGS) entry which is preliminary data.</text>
</comment>
<feature type="region of interest" description="Disordered" evidence="1">
    <location>
        <begin position="17"/>
        <end position="41"/>
    </location>
</feature>
<dbReference type="AlphaFoldDB" id="A0A2P6PNI9"/>
<evidence type="ECO:0000313" key="2">
    <source>
        <dbReference type="EMBL" id="PRQ23499.1"/>
    </source>
</evidence>
<evidence type="ECO:0000313" key="3">
    <source>
        <dbReference type="Proteomes" id="UP000238479"/>
    </source>
</evidence>
<reference evidence="2 3" key="1">
    <citation type="journal article" date="2018" name="Nat. Genet.">
        <title>The Rosa genome provides new insights in the design of modern roses.</title>
        <authorList>
            <person name="Bendahmane M."/>
        </authorList>
    </citation>
    <scope>NUCLEOTIDE SEQUENCE [LARGE SCALE GENOMIC DNA]</scope>
    <source>
        <strain evidence="3">cv. Old Blush</strain>
    </source>
</reference>
<dbReference type="EMBL" id="PDCK01000044">
    <property type="protein sequence ID" value="PRQ23499.1"/>
    <property type="molecule type" value="Genomic_DNA"/>
</dbReference>
<name>A0A2P6PNI9_ROSCH</name>
<gene>
    <name evidence="2" type="ORF">RchiOBHm_Chr6g0262051</name>
</gene>
<keyword evidence="3" id="KW-1185">Reference proteome</keyword>
<protein>
    <submittedName>
        <fullName evidence="2">Uncharacterized protein</fullName>
    </submittedName>
</protein>
<accession>A0A2P6PNI9</accession>
<evidence type="ECO:0000256" key="1">
    <source>
        <dbReference type="SAM" id="MobiDB-lite"/>
    </source>
</evidence>